<feature type="region of interest" description="Disordered" evidence="1">
    <location>
        <begin position="929"/>
        <end position="1051"/>
    </location>
</feature>
<feature type="compositionally biased region" description="Low complexity" evidence="1">
    <location>
        <begin position="404"/>
        <end position="414"/>
    </location>
</feature>
<sequence length="1051" mass="114807">MSSARIISPGEPGNKKEGQCPPPTNGISKIALKVVVFHFSPVETAPTYPTPLKSFHKVGLESSSTGSSFPLILPSPFPWLWFIWIVGGGESHSYSRPFTSAWLNFFTLTLSGQKSHCVSIAGPSQCFVLIKRSVPLVRYQFESAVRRRGRPPKGRSDPSPARRGDQLARRERFEQSTGNPAGWGWDPVPSPSSQSFSKIYGSILPTSLAYIVPSTRGCSPWRPDAVMMYDQAWAALSVLRFSRAPRAAGTPAASRCSSSRWTLPPAEPFQGRARPPYSSRPGCCPAAGMGWQQKRHPFSGLVDSAGLAVGRRNPAFGSSRIASSAYQKWPTWSSDSCMLTLEPFSEDLGRSAVQPARGSRQSASLRLTGLVPAGFAHMSDSLVRVSRRVEWGTRWPGAKRRAGAARNASGGRSATLLGPREAAYQRRDHPPGLGSPVTSVGRRPSRRRTGSRRPAHDRRIARPHPLPSRQFQALFDSLFKVLFIFPSRYLLAIGLSPLFSLGRNLPPYLGCIPKQPDFADKRLAVAAGSGHKRGCHPLWRPIPWDLRPRVFPPDLGCLIRARPRSAEAAAPAGVLLSGGLGPRPAPGGGGGRSHHSSCEVPLGQSVFSQPRPGARATNLLAPATRPHRQRWGSSRTRGGGRLRRRGAQAASRTVAGAGAETRRRPVSSGEGFDRRFAPGSARRPRGIRYIEPNRQASPAIEHFTDHSIGRAAGALRPYSPEPKTLISHKVRVSPKSNIRPIPGAASFMVETRAHGAATRPVKARGASPGRRGESSRHLYTPWRTDRPTQGPTSELFKRNNLNISLLGWNYGGCWHRTCPQWILVKGFRLYSFQLPDSRAGIVIYCHYLPCRGLGNFWRLLPSLDVDQPGSILERPRRLNRARSRVRLSTGAGASAVEQKLRRSDFVCESTKSIGTAAFTWVHEHFRASGVRAHRRETKRGRKKIAGPDCARPYPRDDGSAAGFKGTIHQRRAAPGEKTHKHQGNASDPTRQREVRASEGKGGSGRGGGSSDGSTTQRMSSVHHFAAAPAIRRARCPARAWRANKKRHKAPA</sequence>
<feature type="region of interest" description="Disordered" evidence="1">
    <location>
        <begin position="1"/>
        <end position="22"/>
    </location>
</feature>
<evidence type="ECO:0000256" key="1">
    <source>
        <dbReference type="SAM" id="MobiDB-lite"/>
    </source>
</evidence>
<evidence type="ECO:0000313" key="3">
    <source>
        <dbReference type="Proteomes" id="UP000825729"/>
    </source>
</evidence>
<feature type="compositionally biased region" description="Basic and acidic residues" evidence="1">
    <location>
        <begin position="154"/>
        <end position="174"/>
    </location>
</feature>
<feature type="compositionally biased region" description="Gly residues" evidence="1">
    <location>
        <begin position="999"/>
        <end position="1010"/>
    </location>
</feature>
<gene>
    <name evidence="2" type="ORF">H6P81_021326</name>
</gene>
<protein>
    <submittedName>
        <fullName evidence="2">Uncharacterized protein</fullName>
    </submittedName>
</protein>
<feature type="compositionally biased region" description="Basic residues" evidence="1">
    <location>
        <begin position="1031"/>
        <end position="1051"/>
    </location>
</feature>
<feature type="compositionally biased region" description="Basic residues" evidence="1">
    <location>
        <begin position="931"/>
        <end position="944"/>
    </location>
</feature>
<evidence type="ECO:0000313" key="2">
    <source>
        <dbReference type="EMBL" id="KAG9438731.1"/>
    </source>
</evidence>
<comment type="caution">
    <text evidence="2">The sequence shown here is derived from an EMBL/GenBank/DDBJ whole genome shotgun (WGS) entry which is preliminary data.</text>
</comment>
<dbReference type="PANTHER" id="PTHR33047">
    <property type="entry name" value="PROTEIN TAR1"/>
    <property type="match status" value="1"/>
</dbReference>
<keyword evidence="3" id="KW-1185">Reference proteome</keyword>
<feature type="region of interest" description="Disordered" evidence="1">
    <location>
        <begin position="145"/>
        <end position="189"/>
    </location>
</feature>
<feature type="compositionally biased region" description="Basic and acidic residues" evidence="1">
    <location>
        <begin position="989"/>
        <end position="998"/>
    </location>
</feature>
<feature type="region of interest" description="Disordered" evidence="1">
    <location>
        <begin position="624"/>
        <end position="680"/>
    </location>
</feature>
<dbReference type="EMBL" id="JAINDJ010000014">
    <property type="protein sequence ID" value="KAG9438731.1"/>
    <property type="molecule type" value="Genomic_DNA"/>
</dbReference>
<feature type="region of interest" description="Disordered" evidence="1">
    <location>
        <begin position="754"/>
        <end position="794"/>
    </location>
</feature>
<name>A0AAV7DT73_ARIFI</name>
<proteinExistence type="predicted"/>
<feature type="compositionally biased region" description="Basic residues" evidence="1">
    <location>
        <begin position="443"/>
        <end position="462"/>
    </location>
</feature>
<reference evidence="2 3" key="1">
    <citation type="submission" date="2021-07" db="EMBL/GenBank/DDBJ databases">
        <title>The Aristolochia fimbriata genome: insights into angiosperm evolution, floral development and chemical biosynthesis.</title>
        <authorList>
            <person name="Jiao Y."/>
        </authorList>
    </citation>
    <scope>NUCLEOTIDE SEQUENCE [LARGE SCALE GENOMIC DNA]</scope>
    <source>
        <strain evidence="2">IBCAS-2021</strain>
        <tissue evidence="2">Leaf</tissue>
    </source>
</reference>
<feature type="compositionally biased region" description="Gly residues" evidence="1">
    <location>
        <begin position="579"/>
        <end position="591"/>
    </location>
</feature>
<feature type="region of interest" description="Disordered" evidence="1">
    <location>
        <begin position="250"/>
        <end position="278"/>
    </location>
</feature>
<dbReference type="Proteomes" id="UP000825729">
    <property type="component" value="Unassembled WGS sequence"/>
</dbReference>
<organism evidence="2 3">
    <name type="scientific">Aristolochia fimbriata</name>
    <name type="common">White veined hardy Dutchman's pipe vine</name>
    <dbReference type="NCBI Taxonomy" id="158543"/>
    <lineage>
        <taxon>Eukaryota</taxon>
        <taxon>Viridiplantae</taxon>
        <taxon>Streptophyta</taxon>
        <taxon>Embryophyta</taxon>
        <taxon>Tracheophyta</taxon>
        <taxon>Spermatophyta</taxon>
        <taxon>Magnoliopsida</taxon>
        <taxon>Magnoliidae</taxon>
        <taxon>Piperales</taxon>
        <taxon>Aristolochiaceae</taxon>
        <taxon>Aristolochia</taxon>
    </lineage>
</organism>
<feature type="region of interest" description="Disordered" evidence="1">
    <location>
        <begin position="579"/>
        <end position="599"/>
    </location>
</feature>
<feature type="region of interest" description="Disordered" evidence="1">
    <location>
        <begin position="398"/>
        <end position="463"/>
    </location>
</feature>
<dbReference type="PANTHER" id="PTHR33047:SF8">
    <property type="entry name" value="REGULATOR OF RDNA TRANSCRIPTION PROTEIN 15"/>
    <property type="match status" value="1"/>
</dbReference>
<dbReference type="AlphaFoldDB" id="A0AAV7DT73"/>
<accession>A0AAV7DT73</accession>
<dbReference type="InterPro" id="IPR052997">
    <property type="entry name" value="RRT15-like"/>
</dbReference>